<name>A0A430FCD8_9BIFI</name>
<proteinExistence type="predicted"/>
<accession>A0A430FCD8</accession>
<protein>
    <submittedName>
        <fullName evidence="1">CTP synthase</fullName>
    </submittedName>
</protein>
<dbReference type="EMBL" id="QXGJ01000007">
    <property type="protein sequence ID" value="RSX50505.1"/>
    <property type="molecule type" value="Genomic_DNA"/>
</dbReference>
<comment type="caution">
    <text evidence="1">The sequence shown here is derived from an EMBL/GenBank/DDBJ whole genome shotgun (WGS) entry which is preliminary data.</text>
</comment>
<reference evidence="1 2" key="1">
    <citation type="submission" date="2018-09" db="EMBL/GenBank/DDBJ databases">
        <title>Characterization of the phylogenetic diversity of five novel species belonging to the genus Bifidobacterium.</title>
        <authorList>
            <person name="Lugli G.A."/>
            <person name="Duranti S."/>
            <person name="Milani C."/>
        </authorList>
    </citation>
    <scope>NUCLEOTIDE SEQUENCE [LARGE SCALE GENOMIC DNA]</scope>
    <source>
        <strain evidence="1 2">2028B</strain>
    </source>
</reference>
<dbReference type="AlphaFoldDB" id="A0A430FCD8"/>
<dbReference type="Proteomes" id="UP000288607">
    <property type="component" value="Unassembled WGS sequence"/>
</dbReference>
<evidence type="ECO:0000313" key="2">
    <source>
        <dbReference type="Proteomes" id="UP000288607"/>
    </source>
</evidence>
<keyword evidence="2" id="KW-1185">Reference proteome</keyword>
<organism evidence="1 2">
    <name type="scientific">Bifidobacterium callimiconis</name>
    <dbReference type="NCBI Taxonomy" id="2306973"/>
    <lineage>
        <taxon>Bacteria</taxon>
        <taxon>Bacillati</taxon>
        <taxon>Actinomycetota</taxon>
        <taxon>Actinomycetes</taxon>
        <taxon>Bifidobacteriales</taxon>
        <taxon>Bifidobacteriaceae</taxon>
        <taxon>Bifidobacterium</taxon>
    </lineage>
</organism>
<evidence type="ECO:0000313" key="1">
    <source>
        <dbReference type="EMBL" id="RSX50505.1"/>
    </source>
</evidence>
<dbReference type="OrthoDB" id="3172126at2"/>
<dbReference type="RefSeq" id="WP_126030373.1">
    <property type="nucleotide sequence ID" value="NZ_JAFEJY010000005.1"/>
</dbReference>
<gene>
    <name evidence="1" type="ORF">D2E23_1528</name>
</gene>
<sequence length="216" mass="25046">MPVNAMVRNNRIMKNHYIGSEEHVIVDDVRVTILLRTIFDCARWLDFPDALPIVESALRQRFTTIDELSRAFRTEEGRNRRGALKVLKYASGKTENGGEAYALAVMIEEGFAPPQLQVAMPCRNENGNPDRVDYFWRTDDGRTIVAELDGRIKYRDESMYRNGSLPDTIIAEKEREERIRMVVTSMVRFSFAEAYRRTDLVRKLEWAGVPRISRLE</sequence>